<feature type="region of interest" description="Disordered" evidence="6">
    <location>
        <begin position="246"/>
        <end position="265"/>
    </location>
</feature>
<sequence length="337" mass="35758">KQSQAMLSASGDTSEAATLSQFESIAQRLDADHQLHQAVKVAAANLDAASLAVLLPLRAIHRRQSSRVDANKGSDGPCAAARLHLSDCRLALSALAELLPTQNQQLRHQPQWRRASQRLALAVSLLHFLEAGRPPTRAQLAAELGLTDASNAWDARLPLADHLQGLLGLATELARLSVGSVIAEGASARLPGRALDCLTDLRRGFRLLARDGGELCGSADARLARELAKVEDVVYDVALHVAAQSVSSAAKNSSPHRPPGRPVSRLSCLSRRPVALAFAVRSDPLAAVPAVRRHRGEPQRQPAAVPGQPAGAQQPQLVGGRPVRPPTAICQSVRLRV</sequence>
<dbReference type="SUPFAM" id="SSF74784">
    <property type="entry name" value="Translin"/>
    <property type="match status" value="1"/>
</dbReference>
<evidence type="ECO:0000256" key="6">
    <source>
        <dbReference type="SAM" id="MobiDB-lite"/>
    </source>
</evidence>
<dbReference type="AlphaFoldDB" id="A0A267GIM7"/>
<keyword evidence="5" id="KW-0539">Nucleus</keyword>
<keyword evidence="4" id="KW-0963">Cytoplasm</keyword>
<dbReference type="InterPro" id="IPR002848">
    <property type="entry name" value="Translin_fam"/>
</dbReference>
<comment type="caution">
    <text evidence="7">The sequence shown here is derived from an EMBL/GenBank/DDBJ whole genome shotgun (WGS) entry which is preliminary data.</text>
</comment>
<name>A0A267GIM7_9PLAT</name>
<reference evidence="7 8" key="1">
    <citation type="submission" date="2017-06" db="EMBL/GenBank/DDBJ databases">
        <title>A platform for efficient transgenesis in Macrostomum lignano, a flatworm model organism for stem cell research.</title>
        <authorList>
            <person name="Berezikov E."/>
        </authorList>
    </citation>
    <scope>NUCLEOTIDE SEQUENCE [LARGE SCALE GENOMIC DNA]</scope>
    <source>
        <strain evidence="7">DV1</strain>
        <tissue evidence="7">Whole organism</tissue>
    </source>
</reference>
<dbReference type="GO" id="GO:0005634">
    <property type="term" value="C:nucleus"/>
    <property type="evidence" value="ECO:0007669"/>
    <property type="project" value="UniProtKB-SubCell"/>
</dbReference>
<feature type="compositionally biased region" description="Low complexity" evidence="6">
    <location>
        <begin position="299"/>
        <end position="320"/>
    </location>
</feature>
<keyword evidence="8" id="KW-1185">Reference proteome</keyword>
<evidence type="ECO:0000256" key="1">
    <source>
        <dbReference type="ARBA" id="ARBA00004123"/>
    </source>
</evidence>
<evidence type="ECO:0000256" key="4">
    <source>
        <dbReference type="ARBA" id="ARBA00022490"/>
    </source>
</evidence>
<dbReference type="Gene3D" id="1.20.58.200">
    <property type="entry name" value="Translin, domain 2"/>
    <property type="match status" value="1"/>
</dbReference>
<protein>
    <submittedName>
        <fullName evidence="7">Uncharacterized protein</fullName>
    </submittedName>
</protein>
<feature type="region of interest" description="Disordered" evidence="6">
    <location>
        <begin position="292"/>
        <end position="325"/>
    </location>
</feature>
<comment type="subcellular location">
    <subcellularLocation>
        <location evidence="2">Cytoplasm</location>
    </subcellularLocation>
    <subcellularLocation>
        <location evidence="1">Nucleus</location>
    </subcellularLocation>
</comment>
<dbReference type="InterPro" id="IPR036081">
    <property type="entry name" value="Translin_sf"/>
</dbReference>
<dbReference type="EMBL" id="NIVC01000301">
    <property type="protein sequence ID" value="PAA85903.1"/>
    <property type="molecule type" value="Genomic_DNA"/>
</dbReference>
<dbReference type="PANTHER" id="PTHR10741">
    <property type="entry name" value="TRANSLIN AND TRANSLIN ASSOCIATED PROTEIN X"/>
    <property type="match status" value="1"/>
</dbReference>
<evidence type="ECO:0000313" key="8">
    <source>
        <dbReference type="Proteomes" id="UP000215902"/>
    </source>
</evidence>
<evidence type="ECO:0000313" key="7">
    <source>
        <dbReference type="EMBL" id="PAA85903.1"/>
    </source>
</evidence>
<comment type="similarity">
    <text evidence="3">Belongs to the translin family.</text>
</comment>
<dbReference type="InterPro" id="IPR016068">
    <property type="entry name" value="Translin_N"/>
</dbReference>
<dbReference type="Proteomes" id="UP000215902">
    <property type="component" value="Unassembled WGS sequence"/>
</dbReference>
<evidence type="ECO:0000256" key="2">
    <source>
        <dbReference type="ARBA" id="ARBA00004496"/>
    </source>
</evidence>
<dbReference type="InterPro" id="IPR016069">
    <property type="entry name" value="Translin_C"/>
</dbReference>
<evidence type="ECO:0000256" key="5">
    <source>
        <dbReference type="ARBA" id="ARBA00023242"/>
    </source>
</evidence>
<accession>A0A267GIM7</accession>
<feature type="non-terminal residue" evidence="7">
    <location>
        <position position="1"/>
    </location>
</feature>
<dbReference type="Pfam" id="PF01997">
    <property type="entry name" value="Translin"/>
    <property type="match status" value="1"/>
</dbReference>
<dbReference type="STRING" id="282301.A0A267GIM7"/>
<dbReference type="Gene3D" id="1.20.58.190">
    <property type="entry name" value="Translin, domain 1"/>
    <property type="match status" value="1"/>
</dbReference>
<dbReference type="GO" id="GO:0005737">
    <property type="term" value="C:cytoplasm"/>
    <property type="evidence" value="ECO:0007669"/>
    <property type="project" value="UniProtKB-SubCell"/>
</dbReference>
<feature type="compositionally biased region" description="Polar residues" evidence="6">
    <location>
        <begin position="246"/>
        <end position="255"/>
    </location>
</feature>
<evidence type="ECO:0000256" key="3">
    <source>
        <dbReference type="ARBA" id="ARBA00005902"/>
    </source>
</evidence>
<dbReference type="GO" id="GO:0043565">
    <property type="term" value="F:sequence-specific DNA binding"/>
    <property type="evidence" value="ECO:0007669"/>
    <property type="project" value="InterPro"/>
</dbReference>
<organism evidence="7 8">
    <name type="scientific">Macrostomum lignano</name>
    <dbReference type="NCBI Taxonomy" id="282301"/>
    <lineage>
        <taxon>Eukaryota</taxon>
        <taxon>Metazoa</taxon>
        <taxon>Spiralia</taxon>
        <taxon>Lophotrochozoa</taxon>
        <taxon>Platyhelminthes</taxon>
        <taxon>Rhabditophora</taxon>
        <taxon>Macrostomorpha</taxon>
        <taxon>Macrostomida</taxon>
        <taxon>Macrostomidae</taxon>
        <taxon>Macrostomum</taxon>
    </lineage>
</organism>
<proteinExistence type="inferred from homology"/>
<gene>
    <name evidence="7" type="ORF">BOX15_Mlig015790g3</name>
</gene>